<proteinExistence type="predicted"/>
<organism evidence="1 2">
    <name type="scientific">Saccharopolyspora cebuensis</name>
    <dbReference type="NCBI Taxonomy" id="418759"/>
    <lineage>
        <taxon>Bacteria</taxon>
        <taxon>Bacillati</taxon>
        <taxon>Actinomycetota</taxon>
        <taxon>Actinomycetes</taxon>
        <taxon>Pseudonocardiales</taxon>
        <taxon>Pseudonocardiaceae</taxon>
        <taxon>Saccharopolyspora</taxon>
    </lineage>
</organism>
<accession>A0ABV4CKT5</accession>
<keyword evidence="2" id="KW-1185">Reference proteome</keyword>
<evidence type="ECO:0000313" key="1">
    <source>
        <dbReference type="EMBL" id="MEY8041354.1"/>
    </source>
</evidence>
<name>A0ABV4CKT5_9PSEU</name>
<dbReference type="Proteomes" id="UP001564626">
    <property type="component" value="Unassembled WGS sequence"/>
</dbReference>
<sequence length="183" mass="19141">MSDLMKSMRTKRVSGVAVAAAVGLLVAGCGGEQGAEPSAAPPPAKDVFQEFDPCTVLAPEEIQAFGAEPQGIPNDLGVGQTGCDFEGENLQFGVLEAPKDDRAFWEGQRSQFDMFAPNQVGSHEGFQGIALGFEGEGTCNQTMYVGSGSVIVDITLTSDVMANVDPCAEVLKIAEVVESRLPA</sequence>
<reference evidence="1 2" key="1">
    <citation type="submission" date="2024-08" db="EMBL/GenBank/DDBJ databases">
        <title>Genome mining of Saccharopolyspora cebuensis PGLac3 from Nigerian medicinal plant.</title>
        <authorList>
            <person name="Ezeobiora C.E."/>
            <person name="Igbokwe N.H."/>
            <person name="Amin D.H."/>
            <person name="Mendie U.E."/>
        </authorList>
    </citation>
    <scope>NUCLEOTIDE SEQUENCE [LARGE SCALE GENOMIC DNA]</scope>
    <source>
        <strain evidence="1 2">PGLac3</strain>
    </source>
</reference>
<dbReference type="PROSITE" id="PS51257">
    <property type="entry name" value="PROKAR_LIPOPROTEIN"/>
    <property type="match status" value="1"/>
</dbReference>
<comment type="caution">
    <text evidence="1">The sequence shown here is derived from an EMBL/GenBank/DDBJ whole genome shotgun (WGS) entry which is preliminary data.</text>
</comment>
<dbReference type="Pfam" id="PF12079">
    <property type="entry name" value="DUF3558"/>
    <property type="match status" value="1"/>
</dbReference>
<dbReference type="RefSeq" id="WP_345357725.1">
    <property type="nucleotide sequence ID" value="NZ_BAABII010000003.1"/>
</dbReference>
<dbReference type="InterPro" id="IPR024520">
    <property type="entry name" value="DUF3558"/>
</dbReference>
<dbReference type="EMBL" id="JBGEHV010000035">
    <property type="protein sequence ID" value="MEY8041354.1"/>
    <property type="molecule type" value="Genomic_DNA"/>
</dbReference>
<protein>
    <submittedName>
        <fullName evidence="1">DUF3558 family protein</fullName>
    </submittedName>
</protein>
<gene>
    <name evidence="1" type="ORF">AB8O55_18275</name>
</gene>
<evidence type="ECO:0000313" key="2">
    <source>
        <dbReference type="Proteomes" id="UP001564626"/>
    </source>
</evidence>